<proteinExistence type="predicted"/>
<dbReference type="PANTHER" id="PTHR33219">
    <property type="entry name" value="YLMG HOMOLOG PROTEIN 2, CHLOROPLASTIC"/>
    <property type="match status" value="1"/>
</dbReference>
<evidence type="ECO:0000313" key="2">
    <source>
        <dbReference type="EMBL" id="PNW72053.1"/>
    </source>
</evidence>
<dbReference type="AlphaFoldDB" id="A0A2K3CUV3"/>
<accession>A0A2K3CUV3</accession>
<evidence type="ECO:0000313" key="3">
    <source>
        <dbReference type="Proteomes" id="UP000006906"/>
    </source>
</evidence>
<name>A0A2K3CUV3_CHLRE</name>
<protein>
    <recommendedName>
        <fullName evidence="4">Fanciful K+ uptake-b family transporter</fullName>
    </recommendedName>
</protein>
<evidence type="ECO:0000256" key="1">
    <source>
        <dbReference type="SAM" id="Phobius"/>
    </source>
</evidence>
<keyword evidence="1" id="KW-1133">Transmembrane helix</keyword>
<dbReference type="OrthoDB" id="2066at2759"/>
<keyword evidence="1" id="KW-0472">Membrane</keyword>
<dbReference type="GO" id="GO:0016020">
    <property type="term" value="C:membrane"/>
    <property type="evidence" value="ECO:0007669"/>
    <property type="project" value="InterPro"/>
</dbReference>
<sequence>MQLQARPSLARSRTVGVRCSAAPAVCPRLVQQARVMAAVGSAWQQRKDAGPVEELKQQLKGSVCWMAGAVLPFASAVAQPASQAAATAEIYGAIAKVLDIYLLVLTLRVILTWFRNINWYNEPFATLRQFTDPFLNTFRGILPSFGGIDVSPMIGFFILNFVRNQLVHLSRTMIL</sequence>
<organism evidence="2 3">
    <name type="scientific">Chlamydomonas reinhardtii</name>
    <name type="common">Chlamydomonas smithii</name>
    <dbReference type="NCBI Taxonomy" id="3055"/>
    <lineage>
        <taxon>Eukaryota</taxon>
        <taxon>Viridiplantae</taxon>
        <taxon>Chlorophyta</taxon>
        <taxon>core chlorophytes</taxon>
        <taxon>Chlorophyceae</taxon>
        <taxon>CS clade</taxon>
        <taxon>Chlamydomonadales</taxon>
        <taxon>Chlamydomonadaceae</taxon>
        <taxon>Chlamydomonas</taxon>
    </lineage>
</organism>
<dbReference type="ExpressionAtlas" id="A0A2K3CUV3">
    <property type="expression patterns" value="baseline"/>
</dbReference>
<dbReference type="RefSeq" id="XP_001691920.2">
    <property type="nucleotide sequence ID" value="XM_001691868.2"/>
</dbReference>
<keyword evidence="3" id="KW-1185">Reference proteome</keyword>
<keyword evidence="1" id="KW-0812">Transmembrane</keyword>
<evidence type="ECO:0008006" key="4">
    <source>
        <dbReference type="Google" id="ProtNLM"/>
    </source>
</evidence>
<dbReference type="KEGG" id="cre:CHLRE_16g684300v5"/>
<dbReference type="GO" id="GO:0010020">
    <property type="term" value="P:chloroplast fission"/>
    <property type="evidence" value="ECO:0000318"/>
    <property type="project" value="GO_Central"/>
</dbReference>
<feature type="transmembrane region" description="Helical" evidence="1">
    <location>
        <begin position="140"/>
        <end position="162"/>
    </location>
</feature>
<dbReference type="Gramene" id="PNW72053">
    <property type="protein sequence ID" value="PNW72053"/>
    <property type="gene ID" value="CHLRE_16g684300v5"/>
</dbReference>
<dbReference type="GeneID" id="5717612"/>
<gene>
    <name evidence="2" type="ORF">CHLRE_16g684300v5</name>
</gene>
<reference evidence="2 3" key="1">
    <citation type="journal article" date="2007" name="Science">
        <title>The Chlamydomonas genome reveals the evolution of key animal and plant functions.</title>
        <authorList>
            <person name="Merchant S.S."/>
            <person name="Prochnik S.E."/>
            <person name="Vallon O."/>
            <person name="Harris E.H."/>
            <person name="Karpowicz S.J."/>
            <person name="Witman G.B."/>
            <person name="Terry A."/>
            <person name="Salamov A."/>
            <person name="Fritz-Laylin L.K."/>
            <person name="Marechal-Drouard L."/>
            <person name="Marshall W.F."/>
            <person name="Qu L.H."/>
            <person name="Nelson D.R."/>
            <person name="Sanderfoot A.A."/>
            <person name="Spalding M.H."/>
            <person name="Kapitonov V.V."/>
            <person name="Ren Q."/>
            <person name="Ferris P."/>
            <person name="Lindquist E."/>
            <person name="Shapiro H."/>
            <person name="Lucas S.M."/>
            <person name="Grimwood J."/>
            <person name="Schmutz J."/>
            <person name="Cardol P."/>
            <person name="Cerutti H."/>
            <person name="Chanfreau G."/>
            <person name="Chen C.L."/>
            <person name="Cognat V."/>
            <person name="Croft M.T."/>
            <person name="Dent R."/>
            <person name="Dutcher S."/>
            <person name="Fernandez E."/>
            <person name="Fukuzawa H."/>
            <person name="Gonzalez-Ballester D."/>
            <person name="Gonzalez-Halphen D."/>
            <person name="Hallmann A."/>
            <person name="Hanikenne M."/>
            <person name="Hippler M."/>
            <person name="Inwood W."/>
            <person name="Jabbari K."/>
            <person name="Kalanon M."/>
            <person name="Kuras R."/>
            <person name="Lefebvre P.A."/>
            <person name="Lemaire S.D."/>
            <person name="Lobanov A.V."/>
            <person name="Lohr M."/>
            <person name="Manuell A."/>
            <person name="Meier I."/>
            <person name="Mets L."/>
            <person name="Mittag M."/>
            <person name="Mittelmeier T."/>
            <person name="Moroney J.V."/>
            <person name="Moseley J."/>
            <person name="Napoli C."/>
            <person name="Nedelcu A.M."/>
            <person name="Niyogi K."/>
            <person name="Novoselov S.V."/>
            <person name="Paulsen I.T."/>
            <person name="Pazour G."/>
            <person name="Purton S."/>
            <person name="Ral J.P."/>
            <person name="Riano-Pachon D.M."/>
            <person name="Riekhof W."/>
            <person name="Rymarquis L."/>
            <person name="Schroda M."/>
            <person name="Stern D."/>
            <person name="Umen J."/>
            <person name="Willows R."/>
            <person name="Wilson N."/>
            <person name="Zimmer S.L."/>
            <person name="Allmer J."/>
            <person name="Balk J."/>
            <person name="Bisova K."/>
            <person name="Chen C.J."/>
            <person name="Elias M."/>
            <person name="Gendler K."/>
            <person name="Hauser C."/>
            <person name="Lamb M.R."/>
            <person name="Ledford H."/>
            <person name="Long J.C."/>
            <person name="Minagawa J."/>
            <person name="Page M.D."/>
            <person name="Pan J."/>
            <person name="Pootakham W."/>
            <person name="Roje S."/>
            <person name="Rose A."/>
            <person name="Stahlberg E."/>
            <person name="Terauchi A.M."/>
            <person name="Yang P."/>
            <person name="Ball S."/>
            <person name="Bowler C."/>
            <person name="Dieckmann C.L."/>
            <person name="Gladyshev V.N."/>
            <person name="Green P."/>
            <person name="Jorgensen R."/>
            <person name="Mayfield S."/>
            <person name="Mueller-Roeber B."/>
            <person name="Rajamani S."/>
            <person name="Sayre R.T."/>
            <person name="Brokstein P."/>
            <person name="Dubchak I."/>
            <person name="Goodstein D."/>
            <person name="Hornick L."/>
            <person name="Huang Y.W."/>
            <person name="Jhaveri J."/>
            <person name="Luo Y."/>
            <person name="Martinez D."/>
            <person name="Ngau W.C."/>
            <person name="Otillar B."/>
            <person name="Poliakov A."/>
            <person name="Porter A."/>
            <person name="Szajkowski L."/>
            <person name="Werner G."/>
            <person name="Zhou K."/>
            <person name="Grigoriev I.V."/>
            <person name="Rokhsar D.S."/>
            <person name="Grossman A.R."/>
        </authorList>
    </citation>
    <scope>NUCLEOTIDE SEQUENCE [LARGE SCALE GENOMIC DNA]</scope>
    <source>
        <strain evidence="3">CC-503</strain>
    </source>
</reference>
<dbReference type="FunCoup" id="A0A2K3CUV3">
    <property type="interactions" value="103"/>
</dbReference>
<dbReference type="STRING" id="3055.A0A2K3CUV3"/>
<dbReference type="InterPro" id="IPR003425">
    <property type="entry name" value="CCB3/YggT"/>
</dbReference>
<dbReference type="PaxDb" id="3055-EDP04410"/>
<feature type="transmembrane region" description="Helical" evidence="1">
    <location>
        <begin position="100"/>
        <end position="120"/>
    </location>
</feature>
<dbReference type="Proteomes" id="UP000006906">
    <property type="component" value="Chromosome 16"/>
</dbReference>
<dbReference type="PANTHER" id="PTHR33219:SF14">
    <property type="entry name" value="PROTEIN COFACTOR ASSEMBLY OF COMPLEX C SUBUNIT B CCB3, CHLOROPLASTIC-RELATED"/>
    <property type="match status" value="1"/>
</dbReference>
<dbReference type="InParanoid" id="A0A2K3CUV3"/>
<dbReference type="Pfam" id="PF02325">
    <property type="entry name" value="CCB3_YggT"/>
    <property type="match status" value="1"/>
</dbReference>
<dbReference type="EMBL" id="CM008977">
    <property type="protein sequence ID" value="PNW72053.1"/>
    <property type="molecule type" value="Genomic_DNA"/>
</dbReference>